<keyword evidence="2" id="KW-1185">Reference proteome</keyword>
<dbReference type="EMBL" id="BFBR01000004">
    <property type="protein sequence ID" value="GBF57881.1"/>
    <property type="molecule type" value="Genomic_DNA"/>
</dbReference>
<dbReference type="NCBIfam" id="TIGR03696">
    <property type="entry name" value="Rhs_assc_core"/>
    <property type="match status" value="1"/>
</dbReference>
<comment type="caution">
    <text evidence="1">The sequence shown here is derived from an EMBL/GenBank/DDBJ whole genome shotgun (WGS) entry which is preliminary data.</text>
</comment>
<dbReference type="Proteomes" id="UP000245086">
    <property type="component" value="Unassembled WGS sequence"/>
</dbReference>
<dbReference type="AlphaFoldDB" id="A0A2P2E9Z8"/>
<dbReference type="PANTHER" id="PTHR32305:SF15">
    <property type="entry name" value="PROTEIN RHSA-RELATED"/>
    <property type="match status" value="1"/>
</dbReference>
<dbReference type="Gene3D" id="2.180.10.10">
    <property type="entry name" value="RHS repeat-associated core"/>
    <property type="match status" value="1"/>
</dbReference>
<accession>A0A2P2E9Z8</accession>
<sequence>MPLATAVGQTGTLNWLHTHHHGAPILTTNAAGSVVPYPAHAVLGFPGQFANSQQLAGAQHYYNRYRDYDVNTGRYIQAHPIGLAGDDNPYAYARGNPLRYKDPSGEFAFLFVPAACVGGGCQAAVAATGALIGGAIAWTALHPMGKPDNVAPLPIPLQKTDCPVSKNGKCPPCRTVIGRIVPLGTIVLRPLDNPKRPQHGIVGAHYNLLIAHQAPINSPRPCKCFWRPAGAVAPGNLPVGAIPVEPFPN</sequence>
<dbReference type="InterPro" id="IPR022385">
    <property type="entry name" value="Rhs_assc_core"/>
</dbReference>
<gene>
    <name evidence="1" type="primary">rhsC</name>
    <name evidence="1" type="ORF">PbB2_01551</name>
</gene>
<dbReference type="RefSeq" id="WP_108984754.1">
    <property type="nucleotide sequence ID" value="NZ_BFBR01000004.1"/>
</dbReference>
<evidence type="ECO:0000313" key="1">
    <source>
        <dbReference type="EMBL" id="GBF57881.1"/>
    </source>
</evidence>
<protein>
    <submittedName>
        <fullName evidence="1">Putative deoxyribonuclease RhsC</fullName>
    </submittedName>
</protein>
<organism evidence="1 2">
    <name type="scientific">Candidatus Phycosocius bacilliformis</name>
    <dbReference type="NCBI Taxonomy" id="1445552"/>
    <lineage>
        <taxon>Bacteria</taxon>
        <taxon>Pseudomonadati</taxon>
        <taxon>Pseudomonadota</taxon>
        <taxon>Alphaproteobacteria</taxon>
        <taxon>Caulobacterales</taxon>
        <taxon>Caulobacterales incertae sedis</taxon>
        <taxon>Candidatus Phycosocius</taxon>
    </lineage>
</organism>
<reference evidence="1 2" key="1">
    <citation type="journal article" date="2018" name="Genome Announc.">
        <title>Draft Genome Sequence of "Candidatus Phycosocius bacilliformis," an Alphaproteobacterial Ectosymbiont of the Hydrocarbon-Producing Green Alga Botryococcus braunii.</title>
        <authorList>
            <person name="Tanabe Y."/>
            <person name="Yamaguchi H."/>
            <person name="Watanabe M.M."/>
        </authorList>
    </citation>
    <scope>NUCLEOTIDE SEQUENCE [LARGE SCALE GENOMIC DNA]</scope>
    <source>
        <strain evidence="1 2">BOTRYCO-2</strain>
    </source>
</reference>
<dbReference type="OrthoDB" id="7876417at2"/>
<proteinExistence type="predicted"/>
<dbReference type="InterPro" id="IPR050708">
    <property type="entry name" value="T6SS_VgrG/RHS"/>
</dbReference>
<dbReference type="PANTHER" id="PTHR32305">
    <property type="match status" value="1"/>
</dbReference>
<name>A0A2P2E9Z8_9PROT</name>
<evidence type="ECO:0000313" key="2">
    <source>
        <dbReference type="Proteomes" id="UP000245086"/>
    </source>
</evidence>